<dbReference type="PANTHER" id="PTHR39087:SF2">
    <property type="entry name" value="UPF0104 MEMBRANE PROTEIN MJ1595"/>
    <property type="match status" value="1"/>
</dbReference>
<dbReference type="PANTHER" id="PTHR39087">
    <property type="entry name" value="UPF0104 MEMBRANE PROTEIN MJ1595"/>
    <property type="match status" value="1"/>
</dbReference>
<evidence type="ECO:0000256" key="2">
    <source>
        <dbReference type="ARBA" id="ARBA00022475"/>
    </source>
</evidence>
<dbReference type="InterPro" id="IPR022791">
    <property type="entry name" value="L-PG_synthase/AglD"/>
</dbReference>
<feature type="transmembrane region" description="Helical" evidence="6">
    <location>
        <begin position="115"/>
        <end position="137"/>
    </location>
</feature>
<evidence type="ECO:0000256" key="6">
    <source>
        <dbReference type="RuleBase" id="RU363042"/>
    </source>
</evidence>
<reference evidence="7 8" key="1">
    <citation type="submission" date="2017-04" db="EMBL/GenBank/DDBJ databases">
        <authorList>
            <person name="Afonso C.L."/>
            <person name="Miller P.J."/>
            <person name="Scott M.A."/>
            <person name="Spackman E."/>
            <person name="Goraichik I."/>
            <person name="Dimitrov K.M."/>
            <person name="Suarez D.L."/>
            <person name="Swayne D.E."/>
        </authorList>
    </citation>
    <scope>NUCLEOTIDE SEQUENCE [LARGE SCALE GENOMIC DNA]</scope>
    <source>
        <strain evidence="7 8">DSM 12816</strain>
    </source>
</reference>
<comment type="similarity">
    <text evidence="6">Belongs to the LPG synthase family.</text>
</comment>
<feature type="transmembrane region" description="Helical" evidence="6">
    <location>
        <begin position="222"/>
        <end position="247"/>
    </location>
</feature>
<keyword evidence="8" id="KW-1185">Reference proteome</keyword>
<keyword evidence="5 6" id="KW-0472">Membrane</keyword>
<comment type="function">
    <text evidence="6">Catalyzes the transfer of a lysyl group from L-lysyl-tRNA(Lys) to membrane-bound phosphatidylglycerol (PG), which produces lysylphosphatidylglycerol (LPG), a major component of the bacterial membrane with a positive net charge. LPG synthesis contributes to bacterial virulence as it is involved in the resistance mechanism against cationic antimicrobial peptides (CAMP) produces by the host's immune system (defensins, cathelicidins) and by the competing microorganisms.</text>
</comment>
<accession>A0A1W2AS68</accession>
<keyword evidence="6" id="KW-0808">Transferase</keyword>
<comment type="subcellular location">
    <subcellularLocation>
        <location evidence="1 6">Cell membrane</location>
        <topology evidence="1 6">Multi-pass membrane protein</topology>
    </subcellularLocation>
</comment>
<keyword evidence="6" id="KW-0046">Antibiotic resistance</keyword>
<dbReference type="GO" id="GO:0005886">
    <property type="term" value="C:plasma membrane"/>
    <property type="evidence" value="ECO:0007669"/>
    <property type="project" value="UniProtKB-SubCell"/>
</dbReference>
<evidence type="ECO:0000313" key="7">
    <source>
        <dbReference type="EMBL" id="SMC63533.1"/>
    </source>
</evidence>
<feature type="transmembrane region" description="Helical" evidence="6">
    <location>
        <begin position="267"/>
        <end position="288"/>
    </location>
</feature>
<dbReference type="Proteomes" id="UP000192790">
    <property type="component" value="Unassembled WGS sequence"/>
</dbReference>
<protein>
    <recommendedName>
        <fullName evidence="6">Phosphatidylglycerol lysyltransferase</fullName>
        <ecNumber evidence="6">2.3.2.3</ecNumber>
    </recommendedName>
    <alternativeName>
        <fullName evidence="6">Lysylphosphatidylglycerol synthase</fullName>
    </alternativeName>
</protein>
<dbReference type="EC" id="2.3.2.3" evidence="6"/>
<feature type="transmembrane region" description="Helical" evidence="6">
    <location>
        <begin position="190"/>
        <end position="210"/>
    </location>
</feature>
<dbReference type="EMBL" id="FWXW01000004">
    <property type="protein sequence ID" value="SMC63533.1"/>
    <property type="molecule type" value="Genomic_DNA"/>
</dbReference>
<evidence type="ECO:0000256" key="3">
    <source>
        <dbReference type="ARBA" id="ARBA00022692"/>
    </source>
</evidence>
<keyword evidence="3 6" id="KW-0812">Transmembrane</keyword>
<gene>
    <name evidence="6" type="primary">mprF</name>
    <name evidence="7" type="ORF">SAMN02745168_1927</name>
</gene>
<comment type="catalytic activity">
    <reaction evidence="6">
        <text>L-lysyl-tRNA(Lys) + a 1,2-diacyl-sn-glycero-3-phospho-(1'-sn-glycerol) = a 1,2-diacyl-sn-glycero-3-phospho-1'-(3'-O-L-lysyl)-sn-glycerol + tRNA(Lys)</text>
        <dbReference type="Rhea" id="RHEA:10668"/>
        <dbReference type="Rhea" id="RHEA-COMP:9696"/>
        <dbReference type="Rhea" id="RHEA-COMP:9697"/>
        <dbReference type="ChEBI" id="CHEBI:64716"/>
        <dbReference type="ChEBI" id="CHEBI:75792"/>
        <dbReference type="ChEBI" id="CHEBI:78442"/>
        <dbReference type="ChEBI" id="CHEBI:78529"/>
        <dbReference type="EC" id="2.3.2.3"/>
    </reaction>
</comment>
<keyword evidence="6" id="KW-0443">Lipid metabolism</keyword>
<dbReference type="OrthoDB" id="144616at2"/>
<sequence>MTTKMKLKLLIGVVITVAIVYYSVTSLKDLHPAALFQKNINWWIVALSVAVYIYANYIRGLAFTHGIDKNMDRLTAFQVMGIGHAVNMVLPLHAGEGIRIVFFPADYSVRRRTELMIISAIADVVAILMISLFSVPFSGFTDPLVLRTLRIVSLICLGLTALLVIVVLFVPRFHKYSEEYLNLAMAKMMVWVLLSWILLLISVWVGLISFGFPMVESIRISLAVFAVTNIINFIPASPGAIGLFEYGTILAMAGLGIDRTVALETSLLLHLIQYMALLPMGTVLYILALHGKYGEKLRNFFRKRRQ</sequence>
<feature type="transmembrane region" description="Helical" evidence="6">
    <location>
        <begin position="40"/>
        <end position="62"/>
    </location>
</feature>
<dbReference type="GO" id="GO:0006629">
    <property type="term" value="P:lipid metabolic process"/>
    <property type="evidence" value="ECO:0007669"/>
    <property type="project" value="UniProtKB-KW"/>
</dbReference>
<feature type="transmembrane region" description="Helical" evidence="6">
    <location>
        <begin position="74"/>
        <end position="95"/>
    </location>
</feature>
<keyword evidence="4 6" id="KW-1133">Transmembrane helix</keyword>
<feature type="transmembrane region" description="Helical" evidence="6">
    <location>
        <begin position="7"/>
        <end position="24"/>
    </location>
</feature>
<dbReference type="Pfam" id="PF03706">
    <property type="entry name" value="LPG_synthase_TM"/>
    <property type="match status" value="1"/>
</dbReference>
<dbReference type="RefSeq" id="WP_084234605.1">
    <property type="nucleotide sequence ID" value="NZ_FWXW01000004.1"/>
</dbReference>
<evidence type="ECO:0000313" key="8">
    <source>
        <dbReference type="Proteomes" id="UP000192790"/>
    </source>
</evidence>
<proteinExistence type="inferred from homology"/>
<keyword evidence="2" id="KW-1003">Cell membrane</keyword>
<dbReference type="AlphaFoldDB" id="A0A1W2AS68"/>
<evidence type="ECO:0000256" key="1">
    <source>
        <dbReference type="ARBA" id="ARBA00004651"/>
    </source>
</evidence>
<evidence type="ECO:0000256" key="5">
    <source>
        <dbReference type="ARBA" id="ARBA00023136"/>
    </source>
</evidence>
<evidence type="ECO:0000256" key="4">
    <source>
        <dbReference type="ARBA" id="ARBA00022989"/>
    </source>
</evidence>
<dbReference type="STRING" id="1122930.SAMN02745168_1927"/>
<dbReference type="GO" id="GO:0050071">
    <property type="term" value="F:phosphatidylglycerol lysyltransferase activity"/>
    <property type="evidence" value="ECO:0007669"/>
    <property type="project" value="UniProtKB-EC"/>
</dbReference>
<organism evidence="7 8">
    <name type="scientific">Papillibacter cinnamivorans DSM 12816</name>
    <dbReference type="NCBI Taxonomy" id="1122930"/>
    <lineage>
        <taxon>Bacteria</taxon>
        <taxon>Bacillati</taxon>
        <taxon>Bacillota</taxon>
        <taxon>Clostridia</taxon>
        <taxon>Eubacteriales</taxon>
        <taxon>Oscillospiraceae</taxon>
        <taxon>Papillibacter</taxon>
    </lineage>
</organism>
<feature type="transmembrane region" description="Helical" evidence="6">
    <location>
        <begin position="149"/>
        <end position="170"/>
    </location>
</feature>
<name>A0A1W2AS68_9FIRM</name>
<dbReference type="GO" id="GO:0046677">
    <property type="term" value="P:response to antibiotic"/>
    <property type="evidence" value="ECO:0007669"/>
    <property type="project" value="UniProtKB-KW"/>
</dbReference>